<gene>
    <name evidence="1" type="ORF">B0681_06170</name>
</gene>
<organism evidence="1 2">
    <name type="scientific">Moraxella porci DSM 25326</name>
    <dbReference type="NCBI Taxonomy" id="573983"/>
    <lineage>
        <taxon>Bacteria</taxon>
        <taxon>Pseudomonadati</taxon>
        <taxon>Pseudomonadota</taxon>
        <taxon>Gammaproteobacteria</taxon>
        <taxon>Moraxellales</taxon>
        <taxon>Moraxellaceae</taxon>
        <taxon>Moraxella</taxon>
    </lineage>
</organism>
<dbReference type="AlphaFoldDB" id="A0A1T0CRS0"/>
<proteinExistence type="predicted"/>
<dbReference type="STRING" id="573983.B0681_06170"/>
<dbReference type="EMBL" id="MUYV01000006">
    <property type="protein sequence ID" value="OOS25032.1"/>
    <property type="molecule type" value="Genomic_DNA"/>
</dbReference>
<evidence type="ECO:0000313" key="1">
    <source>
        <dbReference type="EMBL" id="OOS25032.1"/>
    </source>
</evidence>
<comment type="caution">
    <text evidence="1">The sequence shown here is derived from an EMBL/GenBank/DDBJ whole genome shotgun (WGS) entry which is preliminary data.</text>
</comment>
<sequence>MQFFGLYSGFCHTLAHEHKSKQAKQLALSPSRIDILSFWSFKISDKLLIWSNYSLGRWLPISLAHTKAAFKTPPMDACIINLI</sequence>
<protein>
    <submittedName>
        <fullName evidence="1">Uncharacterized protein</fullName>
    </submittedName>
</protein>
<keyword evidence="2" id="KW-1185">Reference proteome</keyword>
<evidence type="ECO:0000313" key="2">
    <source>
        <dbReference type="Proteomes" id="UP000190683"/>
    </source>
</evidence>
<reference evidence="1 2" key="1">
    <citation type="submission" date="2017-02" db="EMBL/GenBank/DDBJ databases">
        <title>Draft genome sequence of Moraxella porci CCUG 54912T type strain.</title>
        <authorList>
            <person name="Salva-Serra F."/>
            <person name="Engstrom-Jakobsson H."/>
            <person name="Thorell K."/>
            <person name="Jaen-Luchoro D."/>
            <person name="Gonzales-Siles L."/>
            <person name="Karlsson R."/>
            <person name="Yazdan S."/>
            <person name="Boulund F."/>
            <person name="Johnning A."/>
            <person name="Engstrand L."/>
            <person name="Kristiansson E."/>
            <person name="Moore E."/>
        </authorList>
    </citation>
    <scope>NUCLEOTIDE SEQUENCE [LARGE SCALE GENOMIC DNA]</scope>
    <source>
        <strain evidence="1 2">CCUG 54912</strain>
    </source>
</reference>
<name>A0A1T0CRS0_9GAMM</name>
<dbReference type="Proteomes" id="UP000190683">
    <property type="component" value="Unassembled WGS sequence"/>
</dbReference>
<accession>A0A1T0CRS0</accession>